<dbReference type="RefSeq" id="WP_011247508.1">
    <property type="nucleotide sequence ID" value="NZ_BOQQ01000002.1"/>
</dbReference>
<dbReference type="GO" id="GO:0005886">
    <property type="term" value="C:plasma membrane"/>
    <property type="evidence" value="ECO:0007669"/>
    <property type="project" value="UniProtKB-SubCell"/>
</dbReference>
<dbReference type="Proteomes" id="UP000216207">
    <property type="component" value="Unassembled WGS sequence"/>
</dbReference>
<dbReference type="EMBL" id="NPCC01000007">
    <property type="protein sequence ID" value="PAE89664.1"/>
    <property type="molecule type" value="Genomic_DNA"/>
</dbReference>
<sequence length="451" mass="49219">MDNKHARLSNSFQIIITAYLLTIFLFSLLLMIPWFHQDGVTLAYRDSLFTAVSAVSVTGLTTISVADTFNGTGIMVLSLAIQLGGIGIMTLGTFTWIVLGKRINLAQRMLIIADQNRVQNHMSGLVLLMRQLLLLALAIECVGGLVLGTYYLRYFDTWTEAYVQGFFAALSAFTNAGFDLTGQSLQPFAGDAVVQLVMILLIIAGSIGFPVLVECREFLLKRKAGFRFSLFTKLTVSTYFLVFAIGALGIWLFESFGAFAGLPWFEQFGHSLFQSATTRSAGLSTIDISQFEQSTLLFMSGLMIIGASPSSVGGGIRTTTLAVMVLTIRGYALGRNRVNAFGRQIHKDDQEKAFIVLSVAALLIAVSLISIAFFERDSGIRLLALIVEVASAFGTCGLTMGETGSLSYPSQIILMCLMFIGRVGIVAMLFSFKKKHTKSHYHYPTEPVIIG</sequence>
<keyword evidence="2" id="KW-0813">Transport</keyword>
<organism evidence="8 9">
    <name type="scientific">Shouchella clausii</name>
    <name type="common">Alkalihalobacillus clausii</name>
    <dbReference type="NCBI Taxonomy" id="79880"/>
    <lineage>
        <taxon>Bacteria</taxon>
        <taxon>Bacillati</taxon>
        <taxon>Bacillota</taxon>
        <taxon>Bacilli</taxon>
        <taxon>Bacillales</taxon>
        <taxon>Bacillaceae</taxon>
        <taxon>Shouchella</taxon>
    </lineage>
</organism>
<evidence type="ECO:0000256" key="6">
    <source>
        <dbReference type="ARBA" id="ARBA00023065"/>
    </source>
</evidence>
<dbReference type="InterPro" id="IPR003445">
    <property type="entry name" value="Cat_transpt"/>
</dbReference>
<keyword evidence="3" id="KW-1003">Cell membrane</keyword>
<evidence type="ECO:0000256" key="7">
    <source>
        <dbReference type="ARBA" id="ARBA00023136"/>
    </source>
</evidence>
<name>A0A268P1N4_SHOCL</name>
<accession>A0A268P1N4</accession>
<evidence type="ECO:0000313" key="8">
    <source>
        <dbReference type="EMBL" id="PAE89664.1"/>
    </source>
</evidence>
<proteinExistence type="predicted"/>
<comment type="subcellular location">
    <subcellularLocation>
        <location evidence="1">Cell membrane</location>
        <topology evidence="1">Multi-pass membrane protein</topology>
    </subcellularLocation>
</comment>
<gene>
    <name evidence="8" type="ORF">CHH72_07235</name>
</gene>
<evidence type="ECO:0000256" key="5">
    <source>
        <dbReference type="ARBA" id="ARBA00022989"/>
    </source>
</evidence>
<evidence type="ECO:0000256" key="4">
    <source>
        <dbReference type="ARBA" id="ARBA00022692"/>
    </source>
</evidence>
<comment type="caution">
    <text evidence="8">The sequence shown here is derived from an EMBL/GenBank/DDBJ whole genome shotgun (WGS) entry which is preliminary data.</text>
</comment>
<dbReference type="AlphaFoldDB" id="A0A268P1N4"/>
<evidence type="ECO:0000256" key="2">
    <source>
        <dbReference type="ARBA" id="ARBA00022448"/>
    </source>
</evidence>
<keyword evidence="5" id="KW-1133">Transmembrane helix</keyword>
<keyword evidence="6" id="KW-0406">Ion transport</keyword>
<dbReference type="GO" id="GO:0030001">
    <property type="term" value="P:metal ion transport"/>
    <property type="evidence" value="ECO:0007669"/>
    <property type="project" value="UniProtKB-ARBA"/>
</dbReference>
<dbReference type="PANTHER" id="PTHR32024">
    <property type="entry name" value="TRK SYSTEM POTASSIUM UPTAKE PROTEIN TRKG-RELATED"/>
    <property type="match status" value="1"/>
</dbReference>
<evidence type="ECO:0000313" key="9">
    <source>
        <dbReference type="Proteomes" id="UP000216207"/>
    </source>
</evidence>
<dbReference type="GO" id="GO:0008324">
    <property type="term" value="F:monoatomic cation transmembrane transporter activity"/>
    <property type="evidence" value="ECO:0007669"/>
    <property type="project" value="InterPro"/>
</dbReference>
<reference evidence="8 9" key="1">
    <citation type="submission" date="2017-07" db="EMBL/GenBank/DDBJ databases">
        <title>Isolation and whole genome analysis of endospore-forming bacteria from heroin.</title>
        <authorList>
            <person name="Kalinowski J."/>
            <person name="Ahrens B."/>
            <person name="Al-Dilaimi A."/>
            <person name="Winkler A."/>
            <person name="Wibberg D."/>
            <person name="Schleenbecker U."/>
            <person name="Ruckert C."/>
            <person name="Wolfel R."/>
            <person name="Grass G."/>
        </authorList>
    </citation>
    <scope>NUCLEOTIDE SEQUENCE [LARGE SCALE GENOMIC DNA]</scope>
    <source>
        <strain evidence="8 9">7539</strain>
    </source>
</reference>
<keyword evidence="7" id="KW-0472">Membrane</keyword>
<evidence type="ECO:0000256" key="3">
    <source>
        <dbReference type="ARBA" id="ARBA00022475"/>
    </source>
</evidence>
<dbReference type="OMA" id="IFMLEWI"/>
<evidence type="ECO:0000256" key="1">
    <source>
        <dbReference type="ARBA" id="ARBA00004651"/>
    </source>
</evidence>
<dbReference type="Pfam" id="PF02386">
    <property type="entry name" value="TrkH"/>
    <property type="match status" value="1"/>
</dbReference>
<dbReference type="PANTHER" id="PTHR32024:SF4">
    <property type="entry name" value="KTR SYSTEM POTASSIUM UPTAKE PROTEIN D"/>
    <property type="match status" value="1"/>
</dbReference>
<protein>
    <submittedName>
        <fullName evidence="8">Ktr system potassium uptake protein D</fullName>
    </submittedName>
</protein>
<keyword evidence="4" id="KW-0812">Transmembrane</keyword>